<dbReference type="Proteomes" id="UP000009222">
    <property type="component" value="Chromosome"/>
</dbReference>
<feature type="domain" description="Mannosyl-glycoprotein endo-beta-N-acetylglucosamidase-like" evidence="2">
    <location>
        <begin position="100"/>
        <end position="221"/>
    </location>
</feature>
<protein>
    <submittedName>
        <fullName evidence="3">Cell wall hydrolase/autolysin</fullName>
    </submittedName>
</protein>
<name>F5Y789_LEAAZ</name>
<feature type="signal peptide" evidence="1">
    <location>
        <begin position="1"/>
        <end position="22"/>
    </location>
</feature>
<reference evidence="3 4" key="2">
    <citation type="journal article" date="2011" name="ISME J.">
        <title>RNA-seq reveals cooperative metabolic interactions between two termite-gut spirochete species in co-culture.</title>
        <authorList>
            <person name="Rosenthal A.Z."/>
            <person name="Matson E.G."/>
            <person name="Eldar A."/>
            <person name="Leadbetter J.R."/>
        </authorList>
    </citation>
    <scope>NUCLEOTIDE SEQUENCE [LARGE SCALE GENOMIC DNA]</scope>
    <source>
        <strain evidence="4">ATCC BAA-888 / DSM 13862 / ZAS-9</strain>
    </source>
</reference>
<dbReference type="PROSITE" id="PS51257">
    <property type="entry name" value="PROKAR_LIPOPROTEIN"/>
    <property type="match status" value="1"/>
</dbReference>
<dbReference type="AlphaFoldDB" id="F5Y789"/>
<dbReference type="EMBL" id="CP001841">
    <property type="protein sequence ID" value="AEF80772.1"/>
    <property type="molecule type" value="Genomic_DNA"/>
</dbReference>
<dbReference type="RefSeq" id="WP_015712032.1">
    <property type="nucleotide sequence ID" value="NC_015577.1"/>
</dbReference>
<gene>
    <name evidence="3" type="ordered locus">TREAZ_3545</name>
</gene>
<dbReference type="InParanoid" id="F5Y789"/>
<dbReference type="GO" id="GO:0004040">
    <property type="term" value="F:amidase activity"/>
    <property type="evidence" value="ECO:0007669"/>
    <property type="project" value="InterPro"/>
</dbReference>
<feature type="chain" id="PRO_5003329400" evidence="1">
    <location>
        <begin position="23"/>
        <end position="229"/>
    </location>
</feature>
<keyword evidence="1" id="KW-0732">Signal</keyword>
<evidence type="ECO:0000313" key="3">
    <source>
        <dbReference type="EMBL" id="AEF80772.1"/>
    </source>
</evidence>
<reference evidence="4" key="1">
    <citation type="submission" date="2009-12" db="EMBL/GenBank/DDBJ databases">
        <title>Complete sequence of Treponema azotonutricium strain ZAS-9.</title>
        <authorList>
            <person name="Tetu S.G."/>
            <person name="Matson E."/>
            <person name="Ren Q."/>
            <person name="Seshadri R."/>
            <person name="Elbourne L."/>
            <person name="Hassan K.A."/>
            <person name="Durkin A."/>
            <person name="Radune D."/>
            <person name="Mohamoud Y."/>
            <person name="Shay R."/>
            <person name="Jin S."/>
            <person name="Zhang X."/>
            <person name="Lucey K."/>
            <person name="Ballor N.R."/>
            <person name="Ottesen E."/>
            <person name="Rosenthal R."/>
            <person name="Allen A."/>
            <person name="Leadbetter J.R."/>
            <person name="Paulsen I.T."/>
        </authorList>
    </citation>
    <scope>NUCLEOTIDE SEQUENCE [LARGE SCALE GENOMIC DNA]</scope>
    <source>
        <strain evidence="4">ATCC BAA-888 / DSM 13862 / ZAS-9</strain>
    </source>
</reference>
<evidence type="ECO:0000313" key="4">
    <source>
        <dbReference type="Proteomes" id="UP000009222"/>
    </source>
</evidence>
<proteinExistence type="predicted"/>
<dbReference type="Gene3D" id="1.10.530.10">
    <property type="match status" value="1"/>
</dbReference>
<evidence type="ECO:0000256" key="1">
    <source>
        <dbReference type="SAM" id="SignalP"/>
    </source>
</evidence>
<evidence type="ECO:0000259" key="2">
    <source>
        <dbReference type="Pfam" id="PF01832"/>
    </source>
</evidence>
<accession>F5Y789</accession>
<dbReference type="HOGENOM" id="CLU_092082_1_0_12"/>
<organism evidence="3 4">
    <name type="scientific">Leadbettera azotonutricia (strain ATCC BAA-888 / DSM 13862 / ZAS-9)</name>
    <name type="common">Treponema azotonutricium</name>
    <dbReference type="NCBI Taxonomy" id="545695"/>
    <lineage>
        <taxon>Bacteria</taxon>
        <taxon>Pseudomonadati</taxon>
        <taxon>Spirochaetota</taxon>
        <taxon>Spirochaetia</taxon>
        <taxon>Spirochaetales</taxon>
        <taxon>Breznakiellaceae</taxon>
        <taxon>Leadbettera</taxon>
    </lineage>
</organism>
<keyword evidence="3" id="KW-0378">Hydrolase</keyword>
<dbReference type="STRING" id="545695.TREAZ_3545"/>
<keyword evidence="4" id="KW-1185">Reference proteome</keyword>
<dbReference type="InterPro" id="IPR002901">
    <property type="entry name" value="MGlyc_endo_b_GlcNAc-like_dom"/>
</dbReference>
<dbReference type="KEGG" id="taz:TREAZ_3545"/>
<dbReference type="eggNOG" id="COG0860">
    <property type="taxonomic scope" value="Bacteria"/>
</dbReference>
<dbReference type="Pfam" id="PF01832">
    <property type="entry name" value="Glucosaminidase"/>
    <property type="match status" value="1"/>
</dbReference>
<sequence>MKKSYPLVASISFVSILLFSCAGSPRTLVPGDSMAAAKASMQIASVPETAPKRPEKPEIPPKPQEIMGLGMVNEQKMADFLLEANPEVDKNFALEFARFYIVEAQAEGINHDIAFSQMCLETGFLKFGGLVTPDMNNFCGLGAIGPEQRGEIFPDTQTGVRAHIQHLKAYASEEPLNQDLVDPRFRWVRRGRSPKIEGLTGTWASDRQYAPKIEAILERLYEYSFGENS</sequence>